<evidence type="ECO:0000256" key="1">
    <source>
        <dbReference type="ARBA" id="ARBA00007074"/>
    </source>
</evidence>
<dbReference type="SUPFAM" id="SSF54001">
    <property type="entry name" value="Cysteine proteinases"/>
    <property type="match status" value="1"/>
</dbReference>
<protein>
    <submittedName>
        <fullName evidence="9">Peptidoglycan endopeptidase</fullName>
    </submittedName>
</protein>
<dbReference type="InterPro" id="IPR052062">
    <property type="entry name" value="Murein_DD/LD_carboxypeptidase"/>
</dbReference>
<dbReference type="PANTHER" id="PTHR47360">
    <property type="entry name" value="MUREIN DD-ENDOPEPTIDASE MEPS/MUREIN LD-CARBOXYPEPTIDASE"/>
    <property type="match status" value="1"/>
</dbReference>
<gene>
    <name evidence="9" type="ORF">EQP59_02165</name>
</gene>
<keyword evidence="3 7" id="KW-0732">Signal</keyword>
<keyword evidence="6" id="KW-0175">Coiled coil</keyword>
<keyword evidence="5" id="KW-0788">Thiol protease</keyword>
<dbReference type="Pfam" id="PF00877">
    <property type="entry name" value="NLPC_P60"/>
    <property type="match status" value="1"/>
</dbReference>
<dbReference type="PROSITE" id="PS51935">
    <property type="entry name" value="NLPC_P60"/>
    <property type="match status" value="1"/>
</dbReference>
<dbReference type="PANTHER" id="PTHR47360:SF1">
    <property type="entry name" value="ENDOPEPTIDASE NLPC-RELATED"/>
    <property type="match status" value="1"/>
</dbReference>
<organism evidence="9 10">
    <name type="scientific">Ornithobacterium rhinotracheale</name>
    <dbReference type="NCBI Taxonomy" id="28251"/>
    <lineage>
        <taxon>Bacteria</taxon>
        <taxon>Pseudomonadati</taxon>
        <taxon>Bacteroidota</taxon>
        <taxon>Flavobacteriia</taxon>
        <taxon>Flavobacteriales</taxon>
        <taxon>Weeksellaceae</taxon>
        <taxon>Ornithobacterium</taxon>
    </lineage>
</organism>
<evidence type="ECO:0000256" key="7">
    <source>
        <dbReference type="SAM" id="SignalP"/>
    </source>
</evidence>
<name>A0A410JQ28_ORNRH</name>
<dbReference type="InterPro" id="IPR000064">
    <property type="entry name" value="NLP_P60_dom"/>
</dbReference>
<evidence type="ECO:0000313" key="9">
    <source>
        <dbReference type="EMBL" id="QAR30245.1"/>
    </source>
</evidence>
<dbReference type="PROSITE" id="PS51257">
    <property type="entry name" value="PROKAR_LIPOPROTEIN"/>
    <property type="match status" value="1"/>
</dbReference>
<dbReference type="Gene3D" id="3.90.1720.10">
    <property type="entry name" value="endopeptidase domain like (from Nostoc punctiforme)"/>
    <property type="match status" value="1"/>
</dbReference>
<feature type="chain" id="PRO_5019448627" evidence="7">
    <location>
        <begin position="21"/>
        <end position="214"/>
    </location>
</feature>
<dbReference type="AlphaFoldDB" id="A0A410JQ28"/>
<evidence type="ECO:0000313" key="10">
    <source>
        <dbReference type="Proteomes" id="UP000287701"/>
    </source>
</evidence>
<evidence type="ECO:0000259" key="8">
    <source>
        <dbReference type="PROSITE" id="PS51935"/>
    </source>
</evidence>
<dbReference type="EMBL" id="CP035107">
    <property type="protein sequence ID" value="QAR30245.1"/>
    <property type="molecule type" value="Genomic_DNA"/>
</dbReference>
<feature type="signal peptide" evidence="7">
    <location>
        <begin position="1"/>
        <end position="20"/>
    </location>
</feature>
<accession>A0A410JQ28</accession>
<evidence type="ECO:0000256" key="4">
    <source>
        <dbReference type="ARBA" id="ARBA00022801"/>
    </source>
</evidence>
<evidence type="ECO:0000256" key="3">
    <source>
        <dbReference type="ARBA" id="ARBA00022729"/>
    </source>
</evidence>
<dbReference type="OrthoDB" id="9807055at2"/>
<sequence>MKNKVIIVGLVSTLSLLLGACNSTKFLKELPFHYPNDALYQSIIEQRNKVDAQYAKVDENLENLSDEELFLKEKYSIILKVYPKEITNYKLYAYIDDWLGTPYQKKALEKQVGVDASYFIQALFSEVYDTTFPKTADGIFRSKSIQLFTGRNFLKEGDILFFRYDKFHPISDVGLYLGNNRILACTNKGLNIYDFSDSYFQLRYIAAGRLKNKK</sequence>
<dbReference type="Proteomes" id="UP000287701">
    <property type="component" value="Chromosome"/>
</dbReference>
<evidence type="ECO:0000256" key="5">
    <source>
        <dbReference type="ARBA" id="ARBA00022807"/>
    </source>
</evidence>
<feature type="coiled-coil region" evidence="6">
    <location>
        <begin position="47"/>
        <end position="74"/>
    </location>
</feature>
<feature type="domain" description="NlpC/P60" evidence="8">
    <location>
        <begin position="85"/>
        <end position="211"/>
    </location>
</feature>
<evidence type="ECO:0000256" key="6">
    <source>
        <dbReference type="SAM" id="Coils"/>
    </source>
</evidence>
<reference evidence="9 10" key="1">
    <citation type="submission" date="2019-01" db="EMBL/GenBank/DDBJ databases">
        <title>Whole Genome of Ornithobacterium rhinotracheale FARPER-174b.</title>
        <authorList>
            <person name="Tataje-Lavanda L.A."/>
            <person name="Montalvan A."/>
            <person name="Montesinos R."/>
            <person name="Zimic M."/>
            <person name="Fernandez-Sanchez M."/>
            <person name="Fernandez-Diaz M."/>
        </authorList>
    </citation>
    <scope>NUCLEOTIDE SEQUENCE [LARGE SCALE GENOMIC DNA]</scope>
    <source>
        <strain evidence="9 10">FARPER-174b</strain>
    </source>
</reference>
<keyword evidence="4" id="KW-0378">Hydrolase</keyword>
<comment type="similarity">
    <text evidence="1">Belongs to the peptidase C40 family.</text>
</comment>
<dbReference type="InterPro" id="IPR038765">
    <property type="entry name" value="Papain-like_cys_pep_sf"/>
</dbReference>
<keyword evidence="2" id="KW-0645">Protease</keyword>
<dbReference type="GO" id="GO:0008234">
    <property type="term" value="F:cysteine-type peptidase activity"/>
    <property type="evidence" value="ECO:0007669"/>
    <property type="project" value="UniProtKB-KW"/>
</dbReference>
<proteinExistence type="inferred from homology"/>
<dbReference type="GO" id="GO:0006508">
    <property type="term" value="P:proteolysis"/>
    <property type="evidence" value="ECO:0007669"/>
    <property type="project" value="UniProtKB-KW"/>
</dbReference>
<dbReference type="RefSeq" id="WP_128500747.1">
    <property type="nucleotide sequence ID" value="NZ_CP035107.1"/>
</dbReference>
<evidence type="ECO:0000256" key="2">
    <source>
        <dbReference type="ARBA" id="ARBA00022670"/>
    </source>
</evidence>